<keyword evidence="2" id="KW-1185">Reference proteome</keyword>
<proteinExistence type="predicted"/>
<evidence type="ECO:0000313" key="2">
    <source>
        <dbReference type="Proteomes" id="UP000233551"/>
    </source>
</evidence>
<name>A0A2I0HMW9_PUNGR</name>
<dbReference type="EMBL" id="PGOL01007077">
    <property type="protein sequence ID" value="PKI33069.1"/>
    <property type="molecule type" value="Genomic_DNA"/>
</dbReference>
<sequence length="146" mass="16442">MDSLPEQEENKKKWLHRGVQIVGEIGEGVRLGHRDVGILGEKGRGEEEREKEGKKRKLSGLGLGFARIRLGLRPNQSWDSPVWTESGIAESAQFHDSAIQLAIHVRFCIFQLTPLLGIVCPSSNRRIVRFYDSNHDSENHDSIGTE</sequence>
<accession>A0A2I0HMW9</accession>
<comment type="caution">
    <text evidence="1">The sequence shown here is derived from an EMBL/GenBank/DDBJ whole genome shotgun (WGS) entry which is preliminary data.</text>
</comment>
<reference evidence="1 2" key="1">
    <citation type="submission" date="2017-11" db="EMBL/GenBank/DDBJ databases">
        <title>De-novo sequencing of pomegranate (Punica granatum L.) genome.</title>
        <authorList>
            <person name="Akparov Z."/>
            <person name="Amiraslanov A."/>
            <person name="Hajiyeva S."/>
            <person name="Abbasov M."/>
            <person name="Kaur K."/>
            <person name="Hamwieh A."/>
            <person name="Solovyev V."/>
            <person name="Salamov A."/>
            <person name="Braich B."/>
            <person name="Kosarev P."/>
            <person name="Mahmoud A."/>
            <person name="Hajiyev E."/>
            <person name="Babayeva S."/>
            <person name="Izzatullayeva V."/>
            <person name="Mammadov A."/>
            <person name="Mammadov A."/>
            <person name="Sharifova S."/>
            <person name="Ojaghi J."/>
            <person name="Eynullazada K."/>
            <person name="Bayramov B."/>
            <person name="Abdulazimova A."/>
            <person name="Shahmuradov I."/>
        </authorList>
    </citation>
    <scope>NUCLEOTIDE SEQUENCE [LARGE SCALE GENOMIC DNA]</scope>
    <source>
        <strain evidence="2">cv. AG2017</strain>
        <tissue evidence="1">Leaf</tissue>
    </source>
</reference>
<dbReference type="AlphaFoldDB" id="A0A2I0HMW9"/>
<organism evidence="1 2">
    <name type="scientific">Punica granatum</name>
    <name type="common">Pomegranate</name>
    <dbReference type="NCBI Taxonomy" id="22663"/>
    <lineage>
        <taxon>Eukaryota</taxon>
        <taxon>Viridiplantae</taxon>
        <taxon>Streptophyta</taxon>
        <taxon>Embryophyta</taxon>
        <taxon>Tracheophyta</taxon>
        <taxon>Spermatophyta</taxon>
        <taxon>Magnoliopsida</taxon>
        <taxon>eudicotyledons</taxon>
        <taxon>Gunneridae</taxon>
        <taxon>Pentapetalae</taxon>
        <taxon>rosids</taxon>
        <taxon>malvids</taxon>
        <taxon>Myrtales</taxon>
        <taxon>Lythraceae</taxon>
        <taxon>Punica</taxon>
    </lineage>
</organism>
<gene>
    <name evidence="1" type="ORF">CRG98_046541</name>
</gene>
<dbReference type="Proteomes" id="UP000233551">
    <property type="component" value="Unassembled WGS sequence"/>
</dbReference>
<protein>
    <submittedName>
        <fullName evidence="1">Uncharacterized protein</fullName>
    </submittedName>
</protein>
<evidence type="ECO:0000313" key="1">
    <source>
        <dbReference type="EMBL" id="PKI33069.1"/>
    </source>
</evidence>